<dbReference type="OrthoDB" id="261587at2"/>
<dbReference type="PANTHER" id="PTHR30520">
    <property type="entry name" value="FORMATE TRANSPORTER-RELATED"/>
    <property type="match status" value="1"/>
</dbReference>
<dbReference type="Proteomes" id="UP000289411">
    <property type="component" value="Unassembled WGS sequence"/>
</dbReference>
<keyword evidence="4 6" id="KW-0472">Membrane</keyword>
<dbReference type="AlphaFoldDB" id="A0A4Q2RIF9"/>
<dbReference type="EMBL" id="QYBC01000001">
    <property type="protein sequence ID" value="RYB07816.1"/>
    <property type="molecule type" value="Genomic_DNA"/>
</dbReference>
<dbReference type="Gene3D" id="1.20.1080.10">
    <property type="entry name" value="Glycerol uptake facilitator protein"/>
    <property type="match status" value="1"/>
</dbReference>
<evidence type="ECO:0000256" key="2">
    <source>
        <dbReference type="ARBA" id="ARBA00022692"/>
    </source>
</evidence>
<feature type="transmembrane region" description="Helical" evidence="6">
    <location>
        <begin position="253"/>
        <end position="276"/>
    </location>
</feature>
<accession>A0A4Q2RIF9</accession>
<keyword evidence="8" id="KW-1185">Reference proteome</keyword>
<comment type="caution">
    <text evidence="7">The sequence shown here is derived from an EMBL/GenBank/DDBJ whole genome shotgun (WGS) entry which is preliminary data.</text>
</comment>
<dbReference type="PANTHER" id="PTHR30520:SF2">
    <property type="entry name" value="INNER MEMBRANE PROTEIN YFDC"/>
    <property type="match status" value="1"/>
</dbReference>
<dbReference type="InterPro" id="IPR023271">
    <property type="entry name" value="Aquaporin-like"/>
</dbReference>
<feature type="transmembrane region" description="Helical" evidence="6">
    <location>
        <begin position="140"/>
        <end position="165"/>
    </location>
</feature>
<reference evidence="7 8" key="1">
    <citation type="submission" date="2018-09" db="EMBL/GenBank/DDBJ databases">
        <authorList>
            <person name="Grouzdev D.S."/>
            <person name="Krutkina M.S."/>
        </authorList>
    </citation>
    <scope>NUCLEOTIDE SEQUENCE [LARGE SCALE GENOMIC DNA]</scope>
    <source>
        <strain evidence="7 8">RmlP001</strain>
    </source>
</reference>
<dbReference type="InterPro" id="IPR000292">
    <property type="entry name" value="For/NO2_transpt"/>
</dbReference>
<reference evidence="7 8" key="2">
    <citation type="submission" date="2019-02" db="EMBL/GenBank/DDBJ databases">
        <title>'Lichenibacterium ramalinii' gen. nov. sp. nov., 'Lichenibacterium minor' gen. nov. sp. nov.</title>
        <authorList>
            <person name="Pankratov T."/>
        </authorList>
    </citation>
    <scope>NUCLEOTIDE SEQUENCE [LARGE SCALE GENOMIC DNA]</scope>
    <source>
        <strain evidence="7 8">RmlP001</strain>
    </source>
</reference>
<keyword evidence="3 6" id="KW-1133">Transmembrane helix</keyword>
<dbReference type="Pfam" id="PF01226">
    <property type="entry name" value="Form_Nir_trans"/>
    <property type="match status" value="1"/>
</dbReference>
<evidence type="ECO:0000313" key="7">
    <source>
        <dbReference type="EMBL" id="RYB07816.1"/>
    </source>
</evidence>
<feature type="transmembrane region" description="Helical" evidence="6">
    <location>
        <begin position="214"/>
        <end position="233"/>
    </location>
</feature>
<dbReference type="RefSeq" id="WP_129217287.1">
    <property type="nucleotide sequence ID" value="NZ_QYBC01000001.1"/>
</dbReference>
<name>A0A4Q2RIF9_9HYPH</name>
<dbReference type="GO" id="GO:0005886">
    <property type="term" value="C:plasma membrane"/>
    <property type="evidence" value="ECO:0007669"/>
    <property type="project" value="TreeGrafter"/>
</dbReference>
<evidence type="ECO:0000256" key="5">
    <source>
        <dbReference type="SAM" id="MobiDB-lite"/>
    </source>
</evidence>
<feature type="transmembrane region" description="Helical" evidence="6">
    <location>
        <begin position="185"/>
        <end position="207"/>
    </location>
</feature>
<keyword evidence="2 6" id="KW-0812">Transmembrane</keyword>
<evidence type="ECO:0000256" key="1">
    <source>
        <dbReference type="ARBA" id="ARBA00004141"/>
    </source>
</evidence>
<gene>
    <name evidence="7" type="ORF">D3272_01430</name>
</gene>
<evidence type="ECO:0000256" key="6">
    <source>
        <dbReference type="SAM" id="Phobius"/>
    </source>
</evidence>
<feature type="transmembrane region" description="Helical" evidence="6">
    <location>
        <begin position="59"/>
        <end position="84"/>
    </location>
</feature>
<dbReference type="GO" id="GO:0015499">
    <property type="term" value="F:formate transmembrane transporter activity"/>
    <property type="evidence" value="ECO:0007669"/>
    <property type="project" value="TreeGrafter"/>
</dbReference>
<sequence>MTRNRGDEDGEGEGQSSGTGADTLSDTFQTAISSAPEPVKIHDIIRHDGERELDRSISALAWSGLAAGLSMGFSFLIMAVMRAALPDAPWRILVSGFGYTTGFLIVVLGRQQLFTESTLTAVLPVLTKPTGAAVSGMLRLWAVVLVANVVGTVLFAALLAVPGLFQEPVTQALSEIGQEALRDSFWHMALKSMLAGWLIALMVWLMPSAGQSRLLLILIITYLVAISHTSHLIAGSSEIAYLVIVGQIGIGDYVGHFFVPTFLGNVVGGTSLVALLNHAPVREELDKANGG</sequence>
<evidence type="ECO:0000313" key="8">
    <source>
        <dbReference type="Proteomes" id="UP000289411"/>
    </source>
</evidence>
<feature type="region of interest" description="Disordered" evidence="5">
    <location>
        <begin position="1"/>
        <end position="23"/>
    </location>
</feature>
<organism evidence="7 8">
    <name type="scientific">Lichenibacterium ramalinae</name>
    <dbReference type="NCBI Taxonomy" id="2316527"/>
    <lineage>
        <taxon>Bacteria</taxon>
        <taxon>Pseudomonadati</taxon>
        <taxon>Pseudomonadota</taxon>
        <taxon>Alphaproteobacteria</taxon>
        <taxon>Hyphomicrobiales</taxon>
        <taxon>Lichenihabitantaceae</taxon>
        <taxon>Lichenibacterium</taxon>
    </lineage>
</organism>
<evidence type="ECO:0000256" key="3">
    <source>
        <dbReference type="ARBA" id="ARBA00022989"/>
    </source>
</evidence>
<proteinExistence type="predicted"/>
<protein>
    <submittedName>
        <fullName evidence="7">Formate/nitrite transporter family protein</fullName>
    </submittedName>
</protein>
<comment type="subcellular location">
    <subcellularLocation>
        <location evidence="1">Membrane</location>
        <topology evidence="1">Multi-pass membrane protein</topology>
    </subcellularLocation>
</comment>
<evidence type="ECO:0000256" key="4">
    <source>
        <dbReference type="ARBA" id="ARBA00023136"/>
    </source>
</evidence>
<feature type="transmembrane region" description="Helical" evidence="6">
    <location>
        <begin position="90"/>
        <end position="109"/>
    </location>
</feature>